<organism evidence="10 11">
    <name type="scientific">Candidatus Roizmanbacteria bacterium CG09_land_8_20_14_0_10_41_9</name>
    <dbReference type="NCBI Taxonomy" id="1974850"/>
    <lineage>
        <taxon>Bacteria</taxon>
        <taxon>Candidatus Roizmaniibacteriota</taxon>
    </lineage>
</organism>
<feature type="active site" description="Proton donor" evidence="8">
    <location>
        <position position="40"/>
    </location>
</feature>
<evidence type="ECO:0000256" key="2">
    <source>
        <dbReference type="ARBA" id="ARBA00022598"/>
    </source>
</evidence>
<feature type="binding site" evidence="8">
    <location>
        <position position="12"/>
    </location>
    <ligand>
        <name>Mg(2+)</name>
        <dbReference type="ChEBI" id="CHEBI:18420"/>
    </ligand>
</feature>
<dbReference type="GO" id="GO:0005737">
    <property type="term" value="C:cytoplasm"/>
    <property type="evidence" value="ECO:0007669"/>
    <property type="project" value="UniProtKB-SubCell"/>
</dbReference>
<dbReference type="UniPathway" id="UPA00075">
    <property type="reaction ID" value="UER00335"/>
</dbReference>
<dbReference type="SUPFAM" id="SSF52540">
    <property type="entry name" value="P-loop containing nucleoside triphosphate hydrolases"/>
    <property type="match status" value="1"/>
</dbReference>
<feature type="binding site" evidence="8">
    <location>
        <begin position="297"/>
        <end position="303"/>
    </location>
    <ligand>
        <name>substrate</name>
    </ligand>
</feature>
<dbReference type="PROSITE" id="PS01266">
    <property type="entry name" value="ADENYLOSUCCIN_SYN_1"/>
    <property type="match status" value="1"/>
</dbReference>
<dbReference type="PANTHER" id="PTHR11846:SF0">
    <property type="entry name" value="ADENYLOSUCCINATE SYNTHETASE"/>
    <property type="match status" value="1"/>
</dbReference>
<evidence type="ECO:0000256" key="9">
    <source>
        <dbReference type="RuleBase" id="RU000520"/>
    </source>
</evidence>
<dbReference type="NCBIfam" id="TIGR00184">
    <property type="entry name" value="purA"/>
    <property type="match status" value="1"/>
</dbReference>
<dbReference type="GO" id="GO:0044208">
    <property type="term" value="P:'de novo' AMP biosynthetic process"/>
    <property type="evidence" value="ECO:0007669"/>
    <property type="project" value="UniProtKB-UniRule"/>
</dbReference>
<comment type="caution">
    <text evidence="10">The sequence shown here is derived from an EMBL/GenBank/DDBJ whole genome shotgun (WGS) entry which is preliminary data.</text>
</comment>
<feature type="binding site" evidence="8">
    <location>
        <begin position="39"/>
        <end position="41"/>
    </location>
    <ligand>
        <name>GTP</name>
        <dbReference type="ChEBI" id="CHEBI:37565"/>
    </ligand>
</feature>
<dbReference type="InterPro" id="IPR027417">
    <property type="entry name" value="P-loop_NTPase"/>
</dbReference>
<dbReference type="InterPro" id="IPR001114">
    <property type="entry name" value="Adenylosuccinate_synthetase"/>
</dbReference>
<comment type="catalytic activity">
    <reaction evidence="8 9">
        <text>IMP + L-aspartate + GTP = N(6)-(1,2-dicarboxyethyl)-AMP + GDP + phosphate + 2 H(+)</text>
        <dbReference type="Rhea" id="RHEA:15753"/>
        <dbReference type="ChEBI" id="CHEBI:15378"/>
        <dbReference type="ChEBI" id="CHEBI:29991"/>
        <dbReference type="ChEBI" id="CHEBI:37565"/>
        <dbReference type="ChEBI" id="CHEBI:43474"/>
        <dbReference type="ChEBI" id="CHEBI:57567"/>
        <dbReference type="ChEBI" id="CHEBI:58053"/>
        <dbReference type="ChEBI" id="CHEBI:58189"/>
        <dbReference type="EC" id="6.3.4.4"/>
    </reaction>
</comment>
<comment type="cofactor">
    <cofactor evidence="8">
        <name>Mg(2+)</name>
        <dbReference type="ChEBI" id="CHEBI:18420"/>
    </cofactor>
    <text evidence="8">Binds 1 Mg(2+) ion per subunit.</text>
</comment>
<dbReference type="InterPro" id="IPR042111">
    <property type="entry name" value="Adenylosuccinate_synth_dom3"/>
</dbReference>
<dbReference type="Gene3D" id="3.40.440.10">
    <property type="entry name" value="Adenylosuccinate Synthetase, subunit A, domain 1"/>
    <property type="match status" value="1"/>
</dbReference>
<feature type="binding site" evidence="8">
    <location>
        <begin position="329"/>
        <end position="331"/>
    </location>
    <ligand>
        <name>GTP</name>
        <dbReference type="ChEBI" id="CHEBI:37565"/>
    </ligand>
</feature>
<comment type="subcellular location">
    <subcellularLocation>
        <location evidence="8">Cytoplasm</location>
    </subcellularLocation>
</comment>
<keyword evidence="2 8" id="KW-0436">Ligase</keyword>
<feature type="binding site" description="in other chain" evidence="8">
    <location>
        <position position="301"/>
    </location>
    <ligand>
        <name>IMP</name>
        <dbReference type="ChEBI" id="CHEBI:58053"/>
        <note>ligand shared between dimeric partners</note>
    </ligand>
</feature>
<sequence>MVHVIIGSQWGDEGKGKIVDLLSQKADCVVRFHGGNNAGHTIINNLGKFPLHLVPSGIFNTACKVFIANGVIIDLGVLITEIEMLKKVLPNFSNRLYISPRCNLIMPYHKLLDRLYEEAKGKAKTGTTGRGIGPTYADKVSYSGIRIFDMLDPKRFQERLKILLMVKNKIIITLGGKPLKLKTIYSQTLEEFQKIKPYVKETFQPLYEAIQKNEKIICEGAQGIFLDNDWGTYPYVTGSSVVAGNVTAGCGIAPRHVKRITGICKAYTTRVGNGPFPTELMDKTGEIMRKIGQEFGTTTGRPRRCGWLDLELLRFACCLNGFTDLAITKLDILDHFKTIKICVGYALRNKKVRHVDCDTHLLGRVKPIYKTMRGWNRSTKDMRSYKDLPSEAKKYLKEISRHVNVPISLISVGPERNQTIYETN</sequence>
<dbReference type="CDD" id="cd03108">
    <property type="entry name" value="AdSS"/>
    <property type="match status" value="1"/>
</dbReference>
<accession>A0A2H0WTJ6</accession>
<comment type="similarity">
    <text evidence="8 9">Belongs to the adenylosuccinate synthetase family.</text>
</comment>
<dbReference type="GO" id="GO:0046040">
    <property type="term" value="P:IMP metabolic process"/>
    <property type="evidence" value="ECO:0007669"/>
    <property type="project" value="TreeGrafter"/>
</dbReference>
<dbReference type="SMART" id="SM00788">
    <property type="entry name" value="Adenylsucc_synt"/>
    <property type="match status" value="1"/>
</dbReference>
<dbReference type="Gene3D" id="1.10.300.10">
    <property type="entry name" value="Adenylosuccinate Synthetase, subunit A, domain 2"/>
    <property type="match status" value="1"/>
</dbReference>
<evidence type="ECO:0000313" key="10">
    <source>
        <dbReference type="EMBL" id="PIS15980.1"/>
    </source>
</evidence>
<comment type="caution">
    <text evidence="8">Lacks conserved residue(s) required for the propagation of feature annotation.</text>
</comment>
<protein>
    <recommendedName>
        <fullName evidence="8 9">Adenylosuccinate synthetase</fullName>
        <shortName evidence="8">AMPSase</shortName>
        <shortName evidence="8">AdSS</shortName>
        <ecNumber evidence="8 9">6.3.4.4</ecNumber>
    </recommendedName>
    <alternativeName>
        <fullName evidence="8">IMP--aspartate ligase</fullName>
    </alternativeName>
</protein>
<evidence type="ECO:0000256" key="4">
    <source>
        <dbReference type="ARBA" id="ARBA00022741"/>
    </source>
</evidence>
<evidence type="ECO:0000256" key="8">
    <source>
        <dbReference type="HAMAP-Rule" id="MF_00011"/>
    </source>
</evidence>
<dbReference type="Pfam" id="PF00709">
    <property type="entry name" value="Adenylsucc_synt"/>
    <property type="match status" value="1"/>
</dbReference>
<comment type="subunit">
    <text evidence="1 8">Homodimer.</text>
</comment>
<keyword evidence="4 8" id="KW-0547">Nucleotide-binding</keyword>
<keyword evidence="8" id="KW-0963">Cytoplasm</keyword>
<dbReference type="InterPro" id="IPR042109">
    <property type="entry name" value="Adenylosuccinate_synth_dom1"/>
</dbReference>
<dbReference type="InterPro" id="IPR018220">
    <property type="entry name" value="Adenylosuccin_syn_GTP-bd"/>
</dbReference>
<dbReference type="InterPro" id="IPR042110">
    <property type="entry name" value="Adenylosuccinate_synth_dom2"/>
</dbReference>
<feature type="binding site" evidence="8">
    <location>
        <begin position="411"/>
        <end position="413"/>
    </location>
    <ligand>
        <name>GTP</name>
        <dbReference type="ChEBI" id="CHEBI:37565"/>
    </ligand>
</feature>
<keyword evidence="6 8" id="KW-0460">Magnesium</keyword>
<feature type="active site" description="Proton acceptor" evidence="8">
    <location>
        <position position="12"/>
    </location>
</feature>
<dbReference type="GO" id="GO:0000287">
    <property type="term" value="F:magnesium ion binding"/>
    <property type="evidence" value="ECO:0007669"/>
    <property type="project" value="UniProtKB-UniRule"/>
</dbReference>
<comment type="function">
    <text evidence="8">Plays an important role in the de novo pathway of purine nucleotide biosynthesis. Catalyzes the first committed step in the biosynthesis of AMP from IMP.</text>
</comment>
<dbReference type="Proteomes" id="UP000231198">
    <property type="component" value="Unassembled WGS sequence"/>
</dbReference>
<feature type="binding site" description="in other chain" evidence="8">
    <location>
        <position position="237"/>
    </location>
    <ligand>
        <name>IMP</name>
        <dbReference type="ChEBI" id="CHEBI:58053"/>
        <note>ligand shared between dimeric partners</note>
    </ligand>
</feature>
<keyword evidence="5 8" id="KW-0658">Purine biosynthesis</keyword>
<feature type="binding site" description="in other chain" evidence="8">
    <location>
        <begin position="12"/>
        <end position="15"/>
    </location>
    <ligand>
        <name>IMP</name>
        <dbReference type="ChEBI" id="CHEBI:58053"/>
        <note>ligand shared between dimeric partners</note>
    </ligand>
</feature>
<evidence type="ECO:0000256" key="3">
    <source>
        <dbReference type="ARBA" id="ARBA00022723"/>
    </source>
</evidence>
<feature type="binding site" evidence="8">
    <location>
        <begin position="11"/>
        <end position="17"/>
    </location>
    <ligand>
        <name>GTP</name>
        <dbReference type="ChEBI" id="CHEBI:37565"/>
    </ligand>
</feature>
<feature type="binding site" description="in other chain" evidence="8">
    <location>
        <begin position="37"/>
        <end position="40"/>
    </location>
    <ligand>
        <name>IMP</name>
        <dbReference type="ChEBI" id="CHEBI:58053"/>
        <note>ligand shared between dimeric partners</note>
    </ligand>
</feature>
<dbReference type="Gene3D" id="3.90.170.10">
    <property type="entry name" value="Adenylosuccinate Synthetase, subunit A, domain 3"/>
    <property type="match status" value="1"/>
</dbReference>
<dbReference type="GO" id="GO:0004019">
    <property type="term" value="F:adenylosuccinate synthase activity"/>
    <property type="evidence" value="ECO:0007669"/>
    <property type="project" value="UniProtKB-UniRule"/>
</dbReference>
<feature type="binding site" description="in other chain" evidence="8">
    <location>
        <position position="222"/>
    </location>
    <ligand>
        <name>IMP</name>
        <dbReference type="ChEBI" id="CHEBI:58053"/>
        <note>ligand shared between dimeric partners</note>
    </ligand>
</feature>
<dbReference type="FunFam" id="1.10.300.10:FF:000001">
    <property type="entry name" value="Adenylosuccinate synthetase"/>
    <property type="match status" value="1"/>
</dbReference>
<keyword evidence="3 8" id="KW-0479">Metal-binding</keyword>
<evidence type="ECO:0000256" key="5">
    <source>
        <dbReference type="ARBA" id="ARBA00022755"/>
    </source>
</evidence>
<dbReference type="NCBIfam" id="NF002223">
    <property type="entry name" value="PRK01117.1"/>
    <property type="match status" value="1"/>
</dbReference>
<evidence type="ECO:0000256" key="6">
    <source>
        <dbReference type="ARBA" id="ARBA00022842"/>
    </source>
</evidence>
<keyword evidence="7 8" id="KW-0342">GTP-binding</keyword>
<feature type="binding site" evidence="8">
    <location>
        <position position="39"/>
    </location>
    <ligand>
        <name>Mg(2+)</name>
        <dbReference type="ChEBI" id="CHEBI:18420"/>
    </ligand>
</feature>
<reference evidence="11" key="1">
    <citation type="submission" date="2017-09" db="EMBL/GenBank/DDBJ databases">
        <title>Depth-based differentiation of microbial function through sediment-hosted aquifers and enrichment of novel symbionts in the deep terrestrial subsurface.</title>
        <authorList>
            <person name="Probst A.J."/>
            <person name="Ladd B."/>
            <person name="Jarett J.K."/>
            <person name="Geller-Mcgrath D.E."/>
            <person name="Sieber C.M.K."/>
            <person name="Emerson J.B."/>
            <person name="Anantharaman K."/>
            <person name="Thomas B.C."/>
            <person name="Malmstrom R."/>
            <person name="Stieglmeier M."/>
            <person name="Klingl A."/>
            <person name="Woyke T."/>
            <person name="Ryan C.M."/>
            <person name="Banfield J.F."/>
        </authorList>
    </citation>
    <scope>NUCLEOTIDE SEQUENCE [LARGE SCALE GENOMIC DNA]</scope>
</reference>
<dbReference type="EMBL" id="PEZG01000019">
    <property type="protein sequence ID" value="PIS15980.1"/>
    <property type="molecule type" value="Genomic_DNA"/>
</dbReference>
<evidence type="ECO:0000313" key="11">
    <source>
        <dbReference type="Proteomes" id="UP000231198"/>
    </source>
</evidence>
<proteinExistence type="inferred from homology"/>
<gene>
    <name evidence="8" type="primary">purA</name>
    <name evidence="10" type="ORF">COT62_00765</name>
</gene>
<dbReference type="HAMAP" id="MF_00011">
    <property type="entry name" value="Adenylosucc_synth"/>
    <property type="match status" value="1"/>
</dbReference>
<dbReference type="PANTHER" id="PTHR11846">
    <property type="entry name" value="ADENYLOSUCCINATE SYNTHETASE"/>
    <property type="match status" value="1"/>
</dbReference>
<evidence type="ECO:0000256" key="7">
    <source>
        <dbReference type="ARBA" id="ARBA00023134"/>
    </source>
</evidence>
<evidence type="ECO:0000256" key="1">
    <source>
        <dbReference type="ARBA" id="ARBA00011738"/>
    </source>
</evidence>
<feature type="binding site" evidence="8">
    <location>
        <position position="303"/>
    </location>
    <ligand>
        <name>GTP</name>
        <dbReference type="ChEBI" id="CHEBI:37565"/>
    </ligand>
</feature>
<dbReference type="GO" id="GO:0005525">
    <property type="term" value="F:GTP binding"/>
    <property type="evidence" value="ECO:0007669"/>
    <property type="project" value="UniProtKB-UniRule"/>
</dbReference>
<name>A0A2H0WTJ6_9BACT</name>
<comment type="pathway">
    <text evidence="8 9">Purine metabolism; AMP biosynthesis via de novo pathway; AMP from IMP: step 1/2.</text>
</comment>
<dbReference type="AlphaFoldDB" id="A0A2H0WTJ6"/>
<dbReference type="EC" id="6.3.4.4" evidence="8 9"/>
<dbReference type="FunFam" id="3.90.170.10:FF:000001">
    <property type="entry name" value="Adenylosuccinate synthetase"/>
    <property type="match status" value="1"/>
</dbReference>
<feature type="binding site" description="in other chain" evidence="8">
    <location>
        <position position="128"/>
    </location>
    <ligand>
        <name>IMP</name>
        <dbReference type="ChEBI" id="CHEBI:58053"/>
        <note>ligand shared between dimeric partners</note>
    </ligand>
</feature>